<dbReference type="CDD" id="cd06334">
    <property type="entry name" value="PBP1_ABC_ligand_binding-like"/>
    <property type="match status" value="1"/>
</dbReference>
<gene>
    <name evidence="4" type="ORF">X474_27390</name>
</gene>
<dbReference type="PANTHER" id="PTHR47235">
    <property type="entry name" value="BLR6548 PROTEIN"/>
    <property type="match status" value="1"/>
</dbReference>
<evidence type="ECO:0000259" key="3">
    <source>
        <dbReference type="Pfam" id="PF13458"/>
    </source>
</evidence>
<proteinExistence type="inferred from homology"/>
<comment type="similarity">
    <text evidence="1">Belongs to the leucine-binding protein family.</text>
</comment>
<organism evidence="4 5">
    <name type="scientific">Dethiosulfatarculus sandiegensis</name>
    <dbReference type="NCBI Taxonomy" id="1429043"/>
    <lineage>
        <taxon>Bacteria</taxon>
        <taxon>Pseudomonadati</taxon>
        <taxon>Thermodesulfobacteriota</taxon>
        <taxon>Desulfarculia</taxon>
        <taxon>Desulfarculales</taxon>
        <taxon>Desulfarculaceae</taxon>
        <taxon>Dethiosulfatarculus</taxon>
    </lineage>
</organism>
<dbReference type="SUPFAM" id="SSF53822">
    <property type="entry name" value="Periplasmic binding protein-like I"/>
    <property type="match status" value="1"/>
</dbReference>
<dbReference type="Proteomes" id="UP000032233">
    <property type="component" value="Unassembled WGS sequence"/>
</dbReference>
<evidence type="ECO:0000256" key="1">
    <source>
        <dbReference type="ARBA" id="ARBA00010062"/>
    </source>
</evidence>
<dbReference type="AlphaFoldDB" id="A0A0D2IY26"/>
<sequence>MKVGGLFDLTGPTSDVGRDYAAGALAAVDYINKNGGIDGDKLKLIPNDYAYRIPEAVKLYKRYRSVEKVFAIQGWGTGDTNALRTFVNRDKCVFMSGSYDGALGNPKKTPYNFFVGTPYSETIRLALLFAQKKGAKKVAFIYPDHPYGRNPIKAGKEFAEKLGLTVGPDEIVPLKAIDATSQLLHLKKFDPDFAWIGNSTASAAVILKDAAKLGLRTKFLVNCYGMDRNLFKLTGGACVGRAFGMMPLAPMGAEVPDMPKVMAAAKGEPYTHNFIKSWVSMMVMAEGLKRAKKAGELNGPGLKKAMETLKDFDTGGLTAPLTYSPTDHRPNTKLAIFKVNEKGKMVPVESVSLPRKEEYLGY</sequence>
<evidence type="ECO:0000313" key="4">
    <source>
        <dbReference type="EMBL" id="KIX10934.1"/>
    </source>
</evidence>
<dbReference type="InParanoid" id="A0A0D2IY26"/>
<dbReference type="InterPro" id="IPR028081">
    <property type="entry name" value="Leu-bd"/>
</dbReference>
<evidence type="ECO:0000256" key="2">
    <source>
        <dbReference type="ARBA" id="ARBA00022729"/>
    </source>
</evidence>
<dbReference type="PANTHER" id="PTHR47235:SF1">
    <property type="entry name" value="BLR6548 PROTEIN"/>
    <property type="match status" value="1"/>
</dbReference>
<reference evidence="4 5" key="1">
    <citation type="submission" date="2013-11" db="EMBL/GenBank/DDBJ databases">
        <title>Metagenomic analysis of a methanogenic consortium involved in long chain n-alkane degradation.</title>
        <authorList>
            <person name="Davidova I.A."/>
            <person name="Callaghan A.V."/>
            <person name="Wawrik B."/>
            <person name="Pruitt S."/>
            <person name="Marks C."/>
            <person name="Duncan K.E."/>
            <person name="Suflita J.M."/>
        </authorList>
    </citation>
    <scope>NUCLEOTIDE SEQUENCE [LARGE SCALE GENOMIC DNA]</scope>
    <source>
        <strain evidence="4 5">SPR</strain>
    </source>
</reference>
<dbReference type="Gene3D" id="3.40.50.2300">
    <property type="match status" value="2"/>
</dbReference>
<protein>
    <submittedName>
        <fullName evidence="4">ABC transporter substrate-binding protein</fullName>
    </submittedName>
</protein>
<keyword evidence="2" id="KW-0732">Signal</keyword>
<name>A0A0D2IY26_9BACT</name>
<keyword evidence="5" id="KW-1185">Reference proteome</keyword>
<comment type="caution">
    <text evidence="4">The sequence shown here is derived from an EMBL/GenBank/DDBJ whole genome shotgun (WGS) entry which is preliminary data.</text>
</comment>
<dbReference type="STRING" id="1429043.X474_27390"/>
<evidence type="ECO:0000313" key="5">
    <source>
        <dbReference type="Proteomes" id="UP000032233"/>
    </source>
</evidence>
<dbReference type="EMBL" id="AZAC01000078">
    <property type="protein sequence ID" value="KIX10934.1"/>
    <property type="molecule type" value="Genomic_DNA"/>
</dbReference>
<dbReference type="Pfam" id="PF13458">
    <property type="entry name" value="Peripla_BP_6"/>
    <property type="match status" value="1"/>
</dbReference>
<feature type="domain" description="Leucine-binding protein" evidence="3">
    <location>
        <begin position="2"/>
        <end position="344"/>
    </location>
</feature>
<dbReference type="InterPro" id="IPR028082">
    <property type="entry name" value="Peripla_BP_I"/>
</dbReference>
<accession>A0A0D2IY26</accession>